<dbReference type="Proteomes" id="UP000019148">
    <property type="component" value="Unassembled WGS sequence"/>
</dbReference>
<dbReference type="InterPro" id="IPR036188">
    <property type="entry name" value="FAD/NAD-bd_sf"/>
</dbReference>
<accession>W6THY6</accession>
<evidence type="ECO:0000313" key="1">
    <source>
        <dbReference type="EMBL" id="ETZ18652.1"/>
    </source>
</evidence>
<comment type="caution">
    <text evidence="1">The sequence shown here is derived from an EMBL/GenBank/DDBJ whole genome shotgun (WGS) entry which is preliminary data.</text>
</comment>
<organism evidence="1 2">
    <name type="scientific">Borrelia duttonii CR2A</name>
    <dbReference type="NCBI Taxonomy" id="1432657"/>
    <lineage>
        <taxon>Bacteria</taxon>
        <taxon>Pseudomonadati</taxon>
        <taxon>Spirochaetota</taxon>
        <taxon>Spirochaetia</taxon>
        <taxon>Spirochaetales</taxon>
        <taxon>Borreliaceae</taxon>
        <taxon>Borrelia</taxon>
    </lineage>
</organism>
<dbReference type="GO" id="GO:0004791">
    <property type="term" value="F:thioredoxin-disulfide reductase (NADPH) activity"/>
    <property type="evidence" value="ECO:0007669"/>
    <property type="project" value="UniProtKB-EC"/>
</dbReference>
<dbReference type="EMBL" id="AZIT01000001">
    <property type="protein sequence ID" value="ETZ18652.1"/>
    <property type="molecule type" value="Genomic_DNA"/>
</dbReference>
<dbReference type="AlphaFoldDB" id="W6THY6"/>
<dbReference type="EC" id="1.8.1.9" evidence="1"/>
<gene>
    <name evidence="1" type="ORF">BDCR2A_00625</name>
</gene>
<reference evidence="1 2" key="1">
    <citation type="submission" date="2013-12" db="EMBL/GenBank/DDBJ databases">
        <title>Comparative genomics of relapsing fever spirochetes.</title>
        <authorList>
            <person name="Schwan T.G."/>
            <person name="Raffel S.J."/>
            <person name="Porcella S.F."/>
        </authorList>
    </citation>
    <scope>NUCLEOTIDE SEQUENCE [LARGE SCALE GENOMIC DNA]</scope>
    <source>
        <strain evidence="1 2">CR2A</strain>
    </source>
</reference>
<sequence length="55" mass="5831">MELDDDGYISTQDIVKTSVNGVFSCGDVSNKLYAQAITAAAEGFLASVEVRNFLG</sequence>
<dbReference type="Gene3D" id="3.50.50.60">
    <property type="entry name" value="FAD/NAD(P)-binding domain"/>
    <property type="match status" value="1"/>
</dbReference>
<protein>
    <submittedName>
        <fullName evidence="1">Thioredoxin reductase</fullName>
        <ecNumber evidence="1">1.8.1.9</ecNumber>
    </submittedName>
</protein>
<keyword evidence="1" id="KW-0560">Oxidoreductase</keyword>
<dbReference type="SUPFAM" id="SSF51905">
    <property type="entry name" value="FAD/NAD(P)-binding domain"/>
    <property type="match status" value="1"/>
</dbReference>
<name>W6THY6_9SPIR</name>
<dbReference type="PATRIC" id="fig|1432657.3.peg.618"/>
<proteinExistence type="predicted"/>
<evidence type="ECO:0000313" key="2">
    <source>
        <dbReference type="Proteomes" id="UP000019148"/>
    </source>
</evidence>